<keyword evidence="2" id="KW-1185">Reference proteome</keyword>
<comment type="caution">
    <text evidence="1">The sequence shown here is derived from an EMBL/GenBank/DDBJ whole genome shotgun (WGS) entry which is preliminary data.</text>
</comment>
<dbReference type="EMBL" id="BMHQ01000004">
    <property type="protein sequence ID" value="GGE13544.1"/>
    <property type="molecule type" value="Genomic_DNA"/>
</dbReference>
<dbReference type="InterPro" id="IPR006311">
    <property type="entry name" value="TAT_signal"/>
</dbReference>
<evidence type="ECO:0000313" key="1">
    <source>
        <dbReference type="EMBL" id="GGE13544.1"/>
    </source>
</evidence>
<dbReference type="InterPro" id="IPR008557">
    <property type="entry name" value="PhoX"/>
</dbReference>
<dbReference type="PROSITE" id="PS51318">
    <property type="entry name" value="TAT"/>
    <property type="match status" value="1"/>
</dbReference>
<dbReference type="RefSeq" id="WP_188647165.1">
    <property type="nucleotide sequence ID" value="NZ_BMHQ01000004.1"/>
</dbReference>
<name>A0A8J2VG16_9BACL</name>
<evidence type="ECO:0000313" key="2">
    <source>
        <dbReference type="Proteomes" id="UP000625210"/>
    </source>
</evidence>
<dbReference type="Pfam" id="PF05787">
    <property type="entry name" value="PhoX"/>
    <property type="match status" value="1"/>
</dbReference>
<dbReference type="PANTHER" id="PTHR35399">
    <property type="entry name" value="SLR8030 PROTEIN"/>
    <property type="match status" value="1"/>
</dbReference>
<proteinExistence type="predicted"/>
<reference evidence="1" key="2">
    <citation type="submission" date="2020-09" db="EMBL/GenBank/DDBJ databases">
        <authorList>
            <person name="Sun Q."/>
            <person name="Zhou Y."/>
        </authorList>
    </citation>
    <scope>NUCLEOTIDE SEQUENCE</scope>
    <source>
        <strain evidence="1">CGMCC 1.15179</strain>
    </source>
</reference>
<evidence type="ECO:0008006" key="3">
    <source>
        <dbReference type="Google" id="ProtNLM"/>
    </source>
</evidence>
<dbReference type="PANTHER" id="PTHR35399:SF2">
    <property type="entry name" value="DUF839 DOMAIN-CONTAINING PROTEIN"/>
    <property type="match status" value="1"/>
</dbReference>
<protein>
    <recommendedName>
        <fullName evidence="3">DUF839 domain-containing protein</fullName>
    </recommendedName>
</protein>
<reference evidence="1" key="1">
    <citation type="journal article" date="2014" name="Int. J. Syst. Evol. Microbiol.">
        <title>Complete genome sequence of Corynebacterium casei LMG S-19264T (=DSM 44701T), isolated from a smear-ripened cheese.</title>
        <authorList>
            <consortium name="US DOE Joint Genome Institute (JGI-PGF)"/>
            <person name="Walter F."/>
            <person name="Albersmeier A."/>
            <person name="Kalinowski J."/>
            <person name="Ruckert C."/>
        </authorList>
    </citation>
    <scope>NUCLEOTIDE SEQUENCE</scope>
    <source>
        <strain evidence="1">CGMCC 1.15179</strain>
    </source>
</reference>
<sequence length="527" mass="57985">MDKKITRRKFMTYLGAGTAALIGSAAGVYKVLEAADATQAATTAGTPKGIPFQPISPSDKDELVLPKGFTYDVVAAWGDDIGNGEKFGFNCDLTVYFPINGSSEHGLLWVNHEYTGDGKIFLYPENTPEAEKHKIEQYNLGGSVIEIKKEKGKWVLDKKSKYARRITANTPMDLTGPARGDKAVGGVAEVEGTYANCSGGRTKWDTVLTCEENFEEDAKRWGRNLTHYGWVVEVDPFDPKSKPKKHTALGRFSHENAAMTLSKDNRLVVYMGDDKADEHFYKFVSKGKYDPAKGKGNSKLLEEGTLYAANLEEGKWLPLDLEKSPKLKEKFSTQGEVLVNAREAAKLLGATPLDRPEDVEVNPVDGCPYLALTNNVARGNYYGQILRFIEDGKDAASETFSFDVFAVGGPKSGFACPDNICFDKKGNLWLFCDMSSDKLNQEGPYETFKNNGAFFIPTQGPNKGDAFQFASGPVQCEMTGPWFTPDEKTLFIAVQHPGEETTDLNNPTSRWPYGDTPKPAVVAVRGF</sequence>
<dbReference type="Proteomes" id="UP000625210">
    <property type="component" value="Unassembled WGS sequence"/>
</dbReference>
<gene>
    <name evidence="1" type="ORF">GCM10011571_13740</name>
</gene>
<accession>A0A8J2VG16</accession>
<dbReference type="AlphaFoldDB" id="A0A8J2VG16"/>
<organism evidence="1 2">
    <name type="scientific">Marinithermofilum abyssi</name>
    <dbReference type="NCBI Taxonomy" id="1571185"/>
    <lineage>
        <taxon>Bacteria</taxon>
        <taxon>Bacillati</taxon>
        <taxon>Bacillota</taxon>
        <taxon>Bacilli</taxon>
        <taxon>Bacillales</taxon>
        <taxon>Thermoactinomycetaceae</taxon>
        <taxon>Marinithermofilum</taxon>
    </lineage>
</organism>
<dbReference type="SUPFAM" id="SSF63829">
    <property type="entry name" value="Calcium-dependent phosphotriesterase"/>
    <property type="match status" value="1"/>
</dbReference>